<dbReference type="AlphaFoldDB" id="T1B3T0"/>
<comment type="caution">
    <text evidence="1">The sequence shown here is derived from an EMBL/GenBank/DDBJ whole genome shotgun (WGS) entry which is preliminary data.</text>
</comment>
<dbReference type="EMBL" id="AUZZ01001674">
    <property type="protein sequence ID" value="EQD63228.1"/>
    <property type="molecule type" value="Genomic_DNA"/>
</dbReference>
<reference evidence="1" key="1">
    <citation type="submission" date="2013-08" db="EMBL/GenBank/DDBJ databases">
        <authorList>
            <person name="Mendez C."/>
            <person name="Richter M."/>
            <person name="Ferrer M."/>
            <person name="Sanchez J."/>
        </authorList>
    </citation>
    <scope>NUCLEOTIDE SEQUENCE</scope>
</reference>
<gene>
    <name evidence="1" type="ORF">B2A_02456</name>
</gene>
<proteinExistence type="predicted"/>
<sequence length="103" mass="11687">MVTFLVDRRGALLGHEVFPGNTNDTKTLASVDRRLREQYDVSVAKAPRVVDRGYASLANVRKLRRRKERFLVALRAQPRGLHLLEMLGPQGQWPEIRPGVRAA</sequence>
<evidence type="ECO:0008006" key="2">
    <source>
        <dbReference type="Google" id="ProtNLM"/>
    </source>
</evidence>
<evidence type="ECO:0000313" key="1">
    <source>
        <dbReference type="EMBL" id="EQD63228.1"/>
    </source>
</evidence>
<feature type="non-terminal residue" evidence="1">
    <location>
        <position position="103"/>
    </location>
</feature>
<accession>T1B3T0</accession>
<organism evidence="1">
    <name type="scientific">mine drainage metagenome</name>
    <dbReference type="NCBI Taxonomy" id="410659"/>
    <lineage>
        <taxon>unclassified sequences</taxon>
        <taxon>metagenomes</taxon>
        <taxon>ecological metagenomes</taxon>
    </lineage>
</organism>
<reference evidence="1" key="2">
    <citation type="journal article" date="2014" name="ISME J.">
        <title>Microbial stratification in low pH oxic and suboxic macroscopic growths along an acid mine drainage.</title>
        <authorList>
            <person name="Mendez-Garcia C."/>
            <person name="Mesa V."/>
            <person name="Sprenger R.R."/>
            <person name="Richter M."/>
            <person name="Diez M.S."/>
            <person name="Solano J."/>
            <person name="Bargiela R."/>
            <person name="Golyshina O.V."/>
            <person name="Manteca A."/>
            <person name="Ramos J.L."/>
            <person name="Gallego J.R."/>
            <person name="Llorente I."/>
            <person name="Martins Dos Santos V.A."/>
            <person name="Jensen O.N."/>
            <person name="Pelaez A.I."/>
            <person name="Sanchez J."/>
            <person name="Ferrer M."/>
        </authorList>
    </citation>
    <scope>NUCLEOTIDE SEQUENCE</scope>
</reference>
<protein>
    <recommendedName>
        <fullName evidence="2">Transposase IS4 family protein</fullName>
    </recommendedName>
</protein>
<name>T1B3T0_9ZZZZ</name>